<dbReference type="Proteomes" id="UP000005085">
    <property type="component" value="Unassembled WGS sequence"/>
</dbReference>
<dbReference type="RefSeq" id="WP_005217382.1">
    <property type="nucleotide sequence ID" value="NZ_KI392032.1"/>
</dbReference>
<protein>
    <recommendedName>
        <fullName evidence="1">DUF7149 domain-containing protein</fullName>
    </recommendedName>
</protein>
<dbReference type="OrthoDB" id="5328684at2"/>
<dbReference type="HOGENOM" id="CLU_2219472_0_0_7"/>
<organism evidence="2 3">
    <name type="scientific">Helicobacter bilis ATCC 43879</name>
    <dbReference type="NCBI Taxonomy" id="613026"/>
    <lineage>
        <taxon>Bacteria</taxon>
        <taxon>Pseudomonadati</taxon>
        <taxon>Campylobacterota</taxon>
        <taxon>Epsilonproteobacteria</taxon>
        <taxon>Campylobacterales</taxon>
        <taxon>Helicobacteraceae</taxon>
        <taxon>Helicobacter</taxon>
    </lineage>
</organism>
<gene>
    <name evidence="2" type="ORF">HRAG_00518</name>
</gene>
<dbReference type="EMBL" id="ACDN02000001">
    <property type="protein sequence ID" value="EEO23461.1"/>
    <property type="molecule type" value="Genomic_DNA"/>
</dbReference>
<evidence type="ECO:0000313" key="3">
    <source>
        <dbReference type="Proteomes" id="UP000005085"/>
    </source>
</evidence>
<proteinExistence type="predicted"/>
<accession>C3XEM2</accession>
<keyword evidence="3" id="KW-1185">Reference proteome</keyword>
<evidence type="ECO:0000259" key="1">
    <source>
        <dbReference type="Pfam" id="PF23653"/>
    </source>
</evidence>
<name>C3XEM2_9HELI</name>
<sequence length="110" mass="12501">MTYTLIPLEDFLSNAHSPSESELESFSKHRDKLLHTNENESEEHQKIALIEFLAKSFAYECNTKNRIDLSIYEDNKAKVLFEVKSLNNKAEFINSNNGGGGGSNTLYTRI</sequence>
<reference evidence="2 3" key="1">
    <citation type="journal article" date="2014" name="Genome Announc.">
        <title>Draft genome sequences of six enterohepatic helicobacter species isolated from humans and one from rhesus macaques.</title>
        <authorList>
            <person name="Shen Z."/>
            <person name="Sheh A."/>
            <person name="Young S.K."/>
            <person name="Abouelliel A."/>
            <person name="Ward D.V."/>
            <person name="Earl A.M."/>
            <person name="Fox J.G."/>
        </authorList>
    </citation>
    <scope>NUCLEOTIDE SEQUENCE [LARGE SCALE GENOMIC DNA]</scope>
    <source>
        <strain evidence="2 3">ATCC 43879</strain>
    </source>
</reference>
<dbReference type="InterPro" id="IPR055573">
    <property type="entry name" value="DUF7149"/>
</dbReference>
<dbReference type="Pfam" id="PF23653">
    <property type="entry name" value="DUF7149"/>
    <property type="match status" value="1"/>
</dbReference>
<evidence type="ECO:0000313" key="2">
    <source>
        <dbReference type="EMBL" id="EEO23461.1"/>
    </source>
</evidence>
<feature type="domain" description="DUF7149" evidence="1">
    <location>
        <begin position="15"/>
        <end position="97"/>
    </location>
</feature>
<dbReference type="AlphaFoldDB" id="C3XEM2"/>
<comment type="caution">
    <text evidence="2">The sequence shown here is derived from an EMBL/GenBank/DDBJ whole genome shotgun (WGS) entry which is preliminary data.</text>
</comment>